<comment type="similarity">
    <text evidence="9 13">Belongs to the DyP-type peroxidase family.</text>
</comment>
<dbReference type="KEGG" id="nnv:QNH39_06190"/>
<dbReference type="EC" id="1.11.1.-" evidence="13"/>
<keyword evidence="8" id="KW-0456">Lyase</keyword>
<dbReference type="GO" id="GO:0033212">
    <property type="term" value="P:iron import into cell"/>
    <property type="evidence" value="ECO:0007669"/>
    <property type="project" value="InterPro"/>
</dbReference>
<dbReference type="EMBL" id="CP126114">
    <property type="protein sequence ID" value="WHY87442.1"/>
    <property type="molecule type" value="Genomic_DNA"/>
</dbReference>
<dbReference type="PANTHER" id="PTHR30521:SF4">
    <property type="entry name" value="DEFERROCHELATASE"/>
    <property type="match status" value="1"/>
</dbReference>
<keyword evidence="5" id="KW-0732">Signal</keyword>
<reference evidence="17" key="1">
    <citation type="submission" date="2023-05" db="EMBL/GenBank/DDBJ databases">
        <title>Comparative genomics of Bacillaceae isolates and their secondary metabolite potential.</title>
        <authorList>
            <person name="Song L."/>
            <person name="Nielsen L.J."/>
            <person name="Mohite O."/>
            <person name="Xu X."/>
            <person name="Weber T."/>
            <person name="Kovacs A.T."/>
        </authorList>
    </citation>
    <scope>NUCLEOTIDE SEQUENCE</scope>
    <source>
        <strain evidence="17">XLM17</strain>
    </source>
</reference>
<keyword evidence="4 13" id="KW-0479">Metal-binding</keyword>
<dbReference type="GO" id="GO:0046872">
    <property type="term" value="F:metal ion binding"/>
    <property type="evidence" value="ECO:0007669"/>
    <property type="project" value="UniProtKB-KW"/>
</dbReference>
<dbReference type="NCBIfam" id="TIGR01412">
    <property type="entry name" value="tat_substr_1"/>
    <property type="match status" value="1"/>
</dbReference>
<evidence type="ECO:0000256" key="13">
    <source>
        <dbReference type="RuleBase" id="RU365017"/>
    </source>
</evidence>
<dbReference type="InterPro" id="IPR048328">
    <property type="entry name" value="Dyp_perox_C"/>
</dbReference>
<evidence type="ECO:0000256" key="11">
    <source>
        <dbReference type="ARBA" id="ARBA00033775"/>
    </source>
</evidence>
<dbReference type="NCBIfam" id="TIGR01413">
    <property type="entry name" value="Dyp_perox_fam"/>
    <property type="match status" value="1"/>
</dbReference>
<dbReference type="PROSITE" id="PS51318">
    <property type="entry name" value="TAT"/>
    <property type="match status" value="1"/>
</dbReference>
<dbReference type="AlphaFoldDB" id="A0AA95MNS9"/>
<proteinExistence type="inferred from homology"/>
<evidence type="ECO:0000256" key="2">
    <source>
        <dbReference type="ARBA" id="ARBA00022559"/>
    </source>
</evidence>
<evidence type="ECO:0000256" key="9">
    <source>
        <dbReference type="ARBA" id="ARBA00025737"/>
    </source>
</evidence>
<keyword evidence="14" id="KW-0812">Transmembrane</keyword>
<dbReference type="InterPro" id="IPR011008">
    <property type="entry name" value="Dimeric_a/b-barrel"/>
</dbReference>
<evidence type="ECO:0000313" key="17">
    <source>
        <dbReference type="EMBL" id="WHY87442.1"/>
    </source>
</evidence>
<comment type="subcellular location">
    <subcellularLocation>
        <location evidence="1">Cell envelope</location>
    </subcellularLocation>
</comment>
<dbReference type="InterPro" id="IPR006313">
    <property type="entry name" value="EfeB/EfeN"/>
</dbReference>
<dbReference type="GO" id="GO:0004601">
    <property type="term" value="F:peroxidase activity"/>
    <property type="evidence" value="ECO:0007669"/>
    <property type="project" value="UniProtKB-KW"/>
</dbReference>
<keyword evidence="2 13" id="KW-0575">Peroxidase</keyword>
<dbReference type="RefSeq" id="WP_066083614.1">
    <property type="nucleotide sequence ID" value="NZ_CP126114.1"/>
</dbReference>
<dbReference type="PANTHER" id="PTHR30521">
    <property type="entry name" value="DEFERROCHELATASE/PEROXIDASE"/>
    <property type="match status" value="1"/>
</dbReference>
<comment type="cofactor">
    <cofactor evidence="13">
        <name>heme b</name>
        <dbReference type="ChEBI" id="CHEBI:60344"/>
    </cofactor>
    <text evidence="13">Binds 1 heme b (iron(II)-protoporphyrin IX) group non-covalently per subunit.</text>
</comment>
<keyword evidence="14" id="KW-1133">Transmembrane helix</keyword>
<evidence type="ECO:0000256" key="12">
    <source>
        <dbReference type="ARBA" id="ARBA00048856"/>
    </source>
</evidence>
<keyword evidence="18" id="KW-1185">Reference proteome</keyword>
<evidence type="ECO:0000256" key="1">
    <source>
        <dbReference type="ARBA" id="ARBA00004196"/>
    </source>
</evidence>
<organism evidence="17 18">
    <name type="scientific">Neobacillus novalis</name>
    <dbReference type="NCBI Taxonomy" id="220687"/>
    <lineage>
        <taxon>Bacteria</taxon>
        <taxon>Bacillati</taxon>
        <taxon>Bacillota</taxon>
        <taxon>Bacilli</taxon>
        <taxon>Bacillales</taxon>
        <taxon>Bacillaceae</taxon>
        <taxon>Neobacillus</taxon>
    </lineage>
</organism>
<keyword evidence="6 13" id="KW-0560">Oxidoreductase</keyword>
<accession>A0AA95MNS9</accession>
<dbReference type="SUPFAM" id="SSF54909">
    <property type="entry name" value="Dimeric alpha+beta barrel"/>
    <property type="match status" value="1"/>
</dbReference>
<protein>
    <recommendedName>
        <fullName evidence="10 13">Deferrochelatase</fullName>
        <ecNumber evidence="13">1.11.1.-</ecNumber>
    </recommendedName>
    <alternativeName>
        <fullName evidence="11 13">Peroxidase EfeB</fullName>
    </alternativeName>
</protein>
<sequence length="430" mass="47519">MTKNTNSQDESVHNQTKISRRDMLKTAGVGGVGVILGATGLGGLLTIKEGKASSTDKKEIIPFYGNHQGGIITKTQNHVYFVSLDVTTANKEELVKLFKDWTTAAALLSEGKPVGDLSSNEFLPPKDTGEAEGLSASNLTITFGVGPSLFVRDNQDRFGLKQKQPKELVDLPKFPLDALEEAWTGGDLCIQACADDLQVAFHAVRNLIRIARGKAILRWAQTGFQRTKQADPGQETPRNLFGFKDGTINPDVKSEKQLNEHVWVQPGDGPNWLVNGSYLVVRRIQMFIEVWDRTTLKEQEKTFGRFRDSGAPLGQKDEFESLNLAQKNDQGEFHIPVDSHTRLSHGDGSQPILRRAYSYSDGMDAKTGSFDAGLLFLCFQRQPSKQFIPIQERLATMDKLNEYISHRGSAIFACLPGVKQGGYLGETIFS</sequence>
<keyword evidence="3 13" id="KW-0349">Heme</keyword>
<evidence type="ECO:0000256" key="8">
    <source>
        <dbReference type="ARBA" id="ARBA00023239"/>
    </source>
</evidence>
<evidence type="ECO:0000313" key="18">
    <source>
        <dbReference type="Proteomes" id="UP001178288"/>
    </source>
</evidence>
<feature type="domain" description="Dyp-type peroxidase N-terminal" evidence="15">
    <location>
        <begin position="68"/>
        <end position="225"/>
    </location>
</feature>
<dbReference type="Proteomes" id="UP001178288">
    <property type="component" value="Chromosome"/>
</dbReference>
<keyword evidence="7 13" id="KW-0408">Iron</keyword>
<dbReference type="InterPro" id="IPR006311">
    <property type="entry name" value="TAT_signal"/>
</dbReference>
<evidence type="ECO:0000259" key="16">
    <source>
        <dbReference type="Pfam" id="PF20628"/>
    </source>
</evidence>
<evidence type="ECO:0000256" key="6">
    <source>
        <dbReference type="ARBA" id="ARBA00023002"/>
    </source>
</evidence>
<comment type="catalytic activity">
    <reaction evidence="12">
        <text>heme b + 2 H(+) = protoporphyrin IX + Fe(2+)</text>
        <dbReference type="Rhea" id="RHEA:22584"/>
        <dbReference type="ChEBI" id="CHEBI:15378"/>
        <dbReference type="ChEBI" id="CHEBI:29033"/>
        <dbReference type="ChEBI" id="CHEBI:57306"/>
        <dbReference type="ChEBI" id="CHEBI:60344"/>
        <dbReference type="EC" id="4.98.1.1"/>
    </reaction>
    <physiologicalReaction direction="left-to-right" evidence="12">
        <dbReference type="Rhea" id="RHEA:22585"/>
    </physiologicalReaction>
</comment>
<evidence type="ECO:0000256" key="7">
    <source>
        <dbReference type="ARBA" id="ARBA00023004"/>
    </source>
</evidence>
<comment type="function">
    <text evidence="13">Involved in the recovery of exogenous heme iron. Extracts iron from heme while preserving the protoporphyrin ring intact.</text>
</comment>
<dbReference type="GO" id="GO:0020037">
    <property type="term" value="F:heme binding"/>
    <property type="evidence" value="ECO:0007669"/>
    <property type="project" value="InterPro"/>
</dbReference>
<dbReference type="InterPro" id="IPR006314">
    <property type="entry name" value="Dyp_peroxidase"/>
</dbReference>
<dbReference type="GO" id="GO:0004325">
    <property type="term" value="F:ferrochelatase activity"/>
    <property type="evidence" value="ECO:0007669"/>
    <property type="project" value="UniProtKB-EC"/>
</dbReference>
<dbReference type="GO" id="GO:0005829">
    <property type="term" value="C:cytosol"/>
    <property type="evidence" value="ECO:0007669"/>
    <property type="project" value="TreeGrafter"/>
</dbReference>
<dbReference type="InterPro" id="IPR048327">
    <property type="entry name" value="Dyp_perox_N"/>
</dbReference>
<evidence type="ECO:0000256" key="10">
    <source>
        <dbReference type="ARBA" id="ARBA00033771"/>
    </source>
</evidence>
<feature type="domain" description="Dyp-type peroxidase C-terminal" evidence="16">
    <location>
        <begin position="236"/>
        <end position="419"/>
    </location>
</feature>
<dbReference type="Pfam" id="PF04261">
    <property type="entry name" value="Dyp_perox_N"/>
    <property type="match status" value="1"/>
</dbReference>
<evidence type="ECO:0000256" key="14">
    <source>
        <dbReference type="SAM" id="Phobius"/>
    </source>
</evidence>
<feature type="transmembrane region" description="Helical" evidence="14">
    <location>
        <begin position="27"/>
        <end position="47"/>
    </location>
</feature>
<gene>
    <name evidence="17" type="primary">efeB</name>
    <name evidence="17" type="ORF">QNH39_06190</name>
</gene>
<dbReference type="PROSITE" id="PS51404">
    <property type="entry name" value="DYP_PEROXIDASE"/>
    <property type="match status" value="1"/>
</dbReference>
<evidence type="ECO:0000256" key="5">
    <source>
        <dbReference type="ARBA" id="ARBA00022729"/>
    </source>
</evidence>
<evidence type="ECO:0000256" key="3">
    <source>
        <dbReference type="ARBA" id="ARBA00022617"/>
    </source>
</evidence>
<dbReference type="GO" id="GO:0030313">
    <property type="term" value="C:cell envelope"/>
    <property type="evidence" value="ECO:0007669"/>
    <property type="project" value="UniProtKB-SubCell"/>
</dbReference>
<name>A0AA95MNS9_9BACI</name>
<evidence type="ECO:0000256" key="4">
    <source>
        <dbReference type="ARBA" id="ARBA00022723"/>
    </source>
</evidence>
<dbReference type="Pfam" id="PF20628">
    <property type="entry name" value="Dyp_perox_C"/>
    <property type="match status" value="1"/>
</dbReference>
<keyword evidence="14" id="KW-0472">Membrane</keyword>
<evidence type="ECO:0000259" key="15">
    <source>
        <dbReference type="Pfam" id="PF04261"/>
    </source>
</evidence>